<evidence type="ECO:0000313" key="1">
    <source>
        <dbReference type="EMBL" id="KAG0563785.1"/>
    </source>
</evidence>
<name>A0A8T0GZB9_CERPU</name>
<dbReference type="EMBL" id="CM026429">
    <property type="protein sequence ID" value="KAG0563785.1"/>
    <property type="molecule type" value="Genomic_DNA"/>
</dbReference>
<comment type="caution">
    <text evidence="1">The sequence shown here is derived from an EMBL/GenBank/DDBJ whole genome shotgun (WGS) entry which is preliminary data.</text>
</comment>
<evidence type="ECO:0000313" key="2">
    <source>
        <dbReference type="Proteomes" id="UP000822688"/>
    </source>
</evidence>
<protein>
    <submittedName>
        <fullName evidence="1">Uncharacterized protein</fullName>
    </submittedName>
</protein>
<organism evidence="1 2">
    <name type="scientific">Ceratodon purpureus</name>
    <name type="common">Fire moss</name>
    <name type="synonym">Dicranum purpureum</name>
    <dbReference type="NCBI Taxonomy" id="3225"/>
    <lineage>
        <taxon>Eukaryota</taxon>
        <taxon>Viridiplantae</taxon>
        <taxon>Streptophyta</taxon>
        <taxon>Embryophyta</taxon>
        <taxon>Bryophyta</taxon>
        <taxon>Bryophytina</taxon>
        <taxon>Bryopsida</taxon>
        <taxon>Dicranidae</taxon>
        <taxon>Pseudoditrichales</taxon>
        <taxon>Ditrichaceae</taxon>
        <taxon>Ceratodon</taxon>
    </lineage>
</organism>
<dbReference type="AlphaFoldDB" id="A0A8T0GZB9"/>
<reference evidence="1" key="1">
    <citation type="submission" date="2020-06" db="EMBL/GenBank/DDBJ databases">
        <title>WGS assembly of Ceratodon purpureus strain R40.</title>
        <authorList>
            <person name="Carey S.B."/>
            <person name="Jenkins J."/>
            <person name="Shu S."/>
            <person name="Lovell J.T."/>
            <person name="Sreedasyam A."/>
            <person name="Maumus F."/>
            <person name="Tiley G.P."/>
            <person name="Fernandez-Pozo N."/>
            <person name="Barry K."/>
            <person name="Chen C."/>
            <person name="Wang M."/>
            <person name="Lipzen A."/>
            <person name="Daum C."/>
            <person name="Saski C.A."/>
            <person name="Payton A.C."/>
            <person name="Mcbreen J.C."/>
            <person name="Conrad R.E."/>
            <person name="Kollar L.M."/>
            <person name="Olsson S."/>
            <person name="Huttunen S."/>
            <person name="Landis J.B."/>
            <person name="Wickett N.J."/>
            <person name="Johnson M.G."/>
            <person name="Rensing S.A."/>
            <person name="Grimwood J."/>
            <person name="Schmutz J."/>
            <person name="Mcdaniel S.F."/>
        </authorList>
    </citation>
    <scope>NUCLEOTIDE SEQUENCE</scope>
    <source>
        <strain evidence="1">R40</strain>
    </source>
</reference>
<accession>A0A8T0GZB9</accession>
<proteinExistence type="predicted"/>
<dbReference type="Proteomes" id="UP000822688">
    <property type="component" value="Chromosome 8"/>
</dbReference>
<keyword evidence="2" id="KW-1185">Reference proteome</keyword>
<gene>
    <name evidence="1" type="ORF">KC19_8G058900</name>
</gene>
<sequence length="207" mass="23485">MERRMLLNAFHRTGGRSLQSANPSTDAFWRLCANPLLPRCVRSRITGFITEPDMAIDSHDIPRNPHRGSPRWFFVDKKLNNYGYLPGAPRRDRDALPDIVVNEEKCAKRWGPKQHGKFWYARPGSSESPRMIQRIESLYEVTHQRPNGEAALHWTRLCTGTDCREARARSGLGLLCRQAVSAGGASVHILRRAEKQNKTGVRLVATD</sequence>